<feature type="region of interest" description="Disordered" evidence="1">
    <location>
        <begin position="100"/>
        <end position="261"/>
    </location>
</feature>
<evidence type="ECO:0000256" key="1">
    <source>
        <dbReference type="SAM" id="MobiDB-lite"/>
    </source>
</evidence>
<sequence length="637" mass="66259">MHSFIPVPTTRTEQTFSPMVNNIPHAILYTLRSFLSSPTDLRVGMGGLASRSTAASDAPSTQYPQANIGNAAISKRLGLGTVRQSCPHLDQGPEVAAAATVTLRGGNGGRKKRKDKRGKGRSGKSRKRKSRKGKGGHGTTKGNSGTDNDGAVGEEEQAHDSLEDGLAGDGQEGGERVLMASKTPSPRVPATPRQPTTIQHGAGAPNPGQRRTLQAPRTLSNSPRTPRQPPRAPPTPQSRSLTPRSPGGIRTAATGTSAQVEGGLLPATPIYLHQNHPSSLALGVPTPPDSIGTSPRRDSIPPHSPAIPSGPAIGGKGRRVPAVAPMRIPDQNEGIGRPSEPAAPLGYGIVDGRPVPRPAPMRPSPAPQNQGIVPALPPTGQSDGSVPPAQEARPQSPSDQPLPTTDQASVDQPLALSDSALSGLISSEIVLAMNDDRASNTPPPLYRSFQTPPPDYYIPRPGQPPRRLPTPPSPAPMPVFRGPSNPLVYRRPPTPRPPPRPVVPFTPSRPTQVMTHTTEQRGPIIDSLPGYGGRPEPSTVAVSRPVRFGSMIPGRTAISEGGDTEESSSRSATGTPGPPAAVSAESDELTSTPSLSPSNTASPPSPEITDQPATPRLGFASPERGESASPPPPLPPP</sequence>
<dbReference type="AlphaFoldDB" id="A0AAE0XM53"/>
<name>A0AAE0XM53_9PEZI</name>
<feature type="compositionally biased region" description="Polar residues" evidence="1">
    <location>
        <begin position="209"/>
        <end position="221"/>
    </location>
</feature>
<feature type="compositionally biased region" description="Pro residues" evidence="1">
    <location>
        <begin position="441"/>
        <end position="477"/>
    </location>
</feature>
<dbReference type="Proteomes" id="UP001270362">
    <property type="component" value="Unassembled WGS sequence"/>
</dbReference>
<feature type="compositionally biased region" description="Pro residues" evidence="1">
    <location>
        <begin position="226"/>
        <end position="236"/>
    </location>
</feature>
<gene>
    <name evidence="2" type="ORF">B0T22DRAFT_116931</name>
</gene>
<reference evidence="2" key="1">
    <citation type="journal article" date="2023" name="Mol. Phylogenet. Evol.">
        <title>Genome-scale phylogeny and comparative genomics of the fungal order Sordariales.</title>
        <authorList>
            <person name="Hensen N."/>
            <person name="Bonometti L."/>
            <person name="Westerberg I."/>
            <person name="Brannstrom I.O."/>
            <person name="Guillou S."/>
            <person name="Cros-Aarteil S."/>
            <person name="Calhoun S."/>
            <person name="Haridas S."/>
            <person name="Kuo A."/>
            <person name="Mondo S."/>
            <person name="Pangilinan J."/>
            <person name="Riley R."/>
            <person name="LaButti K."/>
            <person name="Andreopoulos B."/>
            <person name="Lipzen A."/>
            <person name="Chen C."/>
            <person name="Yan M."/>
            <person name="Daum C."/>
            <person name="Ng V."/>
            <person name="Clum A."/>
            <person name="Steindorff A."/>
            <person name="Ohm R.A."/>
            <person name="Martin F."/>
            <person name="Silar P."/>
            <person name="Natvig D.O."/>
            <person name="Lalanne C."/>
            <person name="Gautier V."/>
            <person name="Ament-Velasquez S.L."/>
            <person name="Kruys A."/>
            <person name="Hutchinson M.I."/>
            <person name="Powell A.J."/>
            <person name="Barry K."/>
            <person name="Miller A.N."/>
            <person name="Grigoriev I.V."/>
            <person name="Debuchy R."/>
            <person name="Gladieux P."/>
            <person name="Hiltunen Thoren M."/>
            <person name="Johannesson H."/>
        </authorList>
    </citation>
    <scope>NUCLEOTIDE SEQUENCE</scope>
    <source>
        <strain evidence="2">CBS 314.62</strain>
    </source>
</reference>
<protein>
    <submittedName>
        <fullName evidence="2">Uncharacterized protein</fullName>
    </submittedName>
</protein>
<evidence type="ECO:0000313" key="3">
    <source>
        <dbReference type="Proteomes" id="UP001270362"/>
    </source>
</evidence>
<proteinExistence type="predicted"/>
<keyword evidence="3" id="KW-1185">Reference proteome</keyword>
<feature type="compositionally biased region" description="Low complexity" evidence="1">
    <location>
        <begin position="590"/>
        <end position="602"/>
    </location>
</feature>
<feature type="region of interest" description="Disordered" evidence="1">
    <location>
        <begin position="435"/>
        <end position="637"/>
    </location>
</feature>
<feature type="compositionally biased region" description="Polar residues" evidence="1">
    <location>
        <begin position="393"/>
        <end position="410"/>
    </location>
</feature>
<feature type="compositionally biased region" description="Basic residues" evidence="1">
    <location>
        <begin position="109"/>
        <end position="135"/>
    </location>
</feature>
<feature type="compositionally biased region" description="Pro residues" evidence="1">
    <location>
        <begin position="355"/>
        <end position="366"/>
    </location>
</feature>
<accession>A0AAE0XM53</accession>
<feature type="compositionally biased region" description="Pro residues" evidence="1">
    <location>
        <begin position="492"/>
        <end position="504"/>
    </location>
</feature>
<evidence type="ECO:0000313" key="2">
    <source>
        <dbReference type="EMBL" id="KAK3695821.1"/>
    </source>
</evidence>
<dbReference type="EMBL" id="JAULSO010000001">
    <property type="protein sequence ID" value="KAK3695821.1"/>
    <property type="molecule type" value="Genomic_DNA"/>
</dbReference>
<reference evidence="2" key="2">
    <citation type="submission" date="2023-06" db="EMBL/GenBank/DDBJ databases">
        <authorList>
            <consortium name="Lawrence Berkeley National Laboratory"/>
            <person name="Haridas S."/>
            <person name="Hensen N."/>
            <person name="Bonometti L."/>
            <person name="Westerberg I."/>
            <person name="Brannstrom I.O."/>
            <person name="Guillou S."/>
            <person name="Cros-Aarteil S."/>
            <person name="Calhoun S."/>
            <person name="Kuo A."/>
            <person name="Mondo S."/>
            <person name="Pangilinan J."/>
            <person name="Riley R."/>
            <person name="Labutti K."/>
            <person name="Andreopoulos B."/>
            <person name="Lipzen A."/>
            <person name="Chen C."/>
            <person name="Yanf M."/>
            <person name="Daum C."/>
            <person name="Ng V."/>
            <person name="Clum A."/>
            <person name="Steindorff A."/>
            <person name="Ohm R."/>
            <person name="Martin F."/>
            <person name="Silar P."/>
            <person name="Natvig D."/>
            <person name="Lalanne C."/>
            <person name="Gautier V."/>
            <person name="Ament-Velasquez S.L."/>
            <person name="Kruys A."/>
            <person name="Hutchinson M.I."/>
            <person name="Powell A.J."/>
            <person name="Barry K."/>
            <person name="Miller A.N."/>
            <person name="Grigoriev I.V."/>
            <person name="Debuchy R."/>
            <person name="Gladieux P."/>
            <person name="Thoren M.H."/>
            <person name="Johannesson H."/>
        </authorList>
    </citation>
    <scope>NUCLEOTIDE SEQUENCE</scope>
    <source>
        <strain evidence="2">CBS 314.62</strain>
    </source>
</reference>
<feature type="region of interest" description="Disordered" evidence="1">
    <location>
        <begin position="277"/>
        <end position="415"/>
    </location>
</feature>
<organism evidence="2 3">
    <name type="scientific">Podospora appendiculata</name>
    <dbReference type="NCBI Taxonomy" id="314037"/>
    <lineage>
        <taxon>Eukaryota</taxon>
        <taxon>Fungi</taxon>
        <taxon>Dikarya</taxon>
        <taxon>Ascomycota</taxon>
        <taxon>Pezizomycotina</taxon>
        <taxon>Sordariomycetes</taxon>
        <taxon>Sordariomycetidae</taxon>
        <taxon>Sordariales</taxon>
        <taxon>Podosporaceae</taxon>
        <taxon>Podospora</taxon>
    </lineage>
</organism>
<comment type="caution">
    <text evidence="2">The sequence shown here is derived from an EMBL/GenBank/DDBJ whole genome shotgun (WGS) entry which is preliminary data.</text>
</comment>